<organism evidence="1 2">
    <name type="scientific">Romanomermis culicivorax</name>
    <name type="common">Nematode worm</name>
    <dbReference type="NCBI Taxonomy" id="13658"/>
    <lineage>
        <taxon>Eukaryota</taxon>
        <taxon>Metazoa</taxon>
        <taxon>Ecdysozoa</taxon>
        <taxon>Nematoda</taxon>
        <taxon>Enoplea</taxon>
        <taxon>Dorylaimia</taxon>
        <taxon>Mermithida</taxon>
        <taxon>Mermithoidea</taxon>
        <taxon>Mermithidae</taxon>
        <taxon>Romanomermis</taxon>
    </lineage>
</organism>
<sequence>MIAVAESDVDTMIRFVEFETILYLAQFQVVTMPSLLDVYAFDDVITIITVQERYNRIKFTLIRLGMAFNQPEMVVQNKPIKSPNRPESTRKQAFDDFSNKIRRIY</sequence>
<dbReference type="WBParaSite" id="nRc.2.0.1.t39080-RA">
    <property type="protein sequence ID" value="nRc.2.0.1.t39080-RA"/>
    <property type="gene ID" value="nRc.2.0.1.g39080"/>
</dbReference>
<dbReference type="AlphaFoldDB" id="A0A915KJT3"/>
<evidence type="ECO:0000313" key="2">
    <source>
        <dbReference type="WBParaSite" id="nRc.2.0.1.t39080-RA"/>
    </source>
</evidence>
<accession>A0A915KJT3</accession>
<proteinExistence type="predicted"/>
<dbReference type="Proteomes" id="UP000887565">
    <property type="component" value="Unplaced"/>
</dbReference>
<keyword evidence="1" id="KW-1185">Reference proteome</keyword>
<reference evidence="2" key="1">
    <citation type="submission" date="2022-11" db="UniProtKB">
        <authorList>
            <consortium name="WormBaseParasite"/>
        </authorList>
    </citation>
    <scope>IDENTIFICATION</scope>
</reference>
<name>A0A915KJT3_ROMCU</name>
<evidence type="ECO:0000313" key="1">
    <source>
        <dbReference type="Proteomes" id="UP000887565"/>
    </source>
</evidence>
<protein>
    <submittedName>
        <fullName evidence="2">Uncharacterized protein</fullName>
    </submittedName>
</protein>